<organism evidence="7 8">
    <name type="scientific">Neorhodopirellula lusitana</name>
    <dbReference type="NCBI Taxonomy" id="445327"/>
    <lineage>
        <taxon>Bacteria</taxon>
        <taxon>Pseudomonadati</taxon>
        <taxon>Planctomycetota</taxon>
        <taxon>Planctomycetia</taxon>
        <taxon>Pirellulales</taxon>
        <taxon>Pirellulaceae</taxon>
        <taxon>Neorhodopirellula</taxon>
    </lineage>
</organism>
<dbReference type="Pfam" id="PF01594">
    <property type="entry name" value="AI-2E_transport"/>
    <property type="match status" value="1"/>
</dbReference>
<dbReference type="InterPro" id="IPR002549">
    <property type="entry name" value="AI-2E-like"/>
</dbReference>
<dbReference type="PANTHER" id="PTHR21716:SF16">
    <property type="entry name" value="BLL1467 PROTEIN"/>
    <property type="match status" value="1"/>
</dbReference>
<comment type="similarity">
    <text evidence="2">Belongs to the autoinducer-2 exporter (AI-2E) (TC 2.A.86) family.</text>
</comment>
<comment type="caution">
    <text evidence="7">The sequence shown here is derived from an EMBL/GenBank/DDBJ whole genome shotgun (WGS) entry which is preliminary data.</text>
</comment>
<keyword evidence="8" id="KW-1185">Reference proteome</keyword>
<keyword evidence="4 6" id="KW-1133">Transmembrane helix</keyword>
<protein>
    <submittedName>
        <fullName evidence="7">Predicted PurR-regulated permease PerM</fullName>
    </submittedName>
</protein>
<feature type="transmembrane region" description="Helical" evidence="6">
    <location>
        <begin position="237"/>
        <end position="259"/>
    </location>
</feature>
<feature type="transmembrane region" description="Helical" evidence="6">
    <location>
        <begin position="89"/>
        <end position="110"/>
    </location>
</feature>
<dbReference type="EMBL" id="FXUG01000006">
    <property type="protein sequence ID" value="SMP59253.1"/>
    <property type="molecule type" value="Genomic_DNA"/>
</dbReference>
<reference evidence="7 8" key="1">
    <citation type="submission" date="2017-05" db="EMBL/GenBank/DDBJ databases">
        <authorList>
            <person name="Varghese N."/>
            <person name="Submissions S."/>
        </authorList>
    </citation>
    <scope>NUCLEOTIDE SEQUENCE [LARGE SCALE GENOMIC DNA]</scope>
    <source>
        <strain evidence="7 8">DSM 25457</strain>
    </source>
</reference>
<dbReference type="Proteomes" id="UP001158067">
    <property type="component" value="Unassembled WGS sequence"/>
</dbReference>
<proteinExistence type="inferred from homology"/>
<feature type="transmembrane region" description="Helical" evidence="6">
    <location>
        <begin position="34"/>
        <end position="53"/>
    </location>
</feature>
<keyword evidence="5 6" id="KW-0472">Membrane</keyword>
<feature type="transmembrane region" description="Helical" evidence="6">
    <location>
        <begin position="185"/>
        <end position="202"/>
    </location>
</feature>
<dbReference type="PANTHER" id="PTHR21716">
    <property type="entry name" value="TRANSMEMBRANE PROTEIN"/>
    <property type="match status" value="1"/>
</dbReference>
<feature type="transmembrane region" description="Helical" evidence="6">
    <location>
        <begin position="301"/>
        <end position="326"/>
    </location>
</feature>
<evidence type="ECO:0000313" key="8">
    <source>
        <dbReference type="Proteomes" id="UP001158067"/>
    </source>
</evidence>
<gene>
    <name evidence="7" type="ORF">SAMN06265222_106193</name>
</gene>
<evidence type="ECO:0000256" key="6">
    <source>
        <dbReference type="SAM" id="Phobius"/>
    </source>
</evidence>
<comment type="subcellular location">
    <subcellularLocation>
        <location evidence="1">Membrane</location>
        <topology evidence="1">Multi-pass membrane protein</topology>
    </subcellularLocation>
</comment>
<evidence type="ECO:0000256" key="4">
    <source>
        <dbReference type="ARBA" id="ARBA00022989"/>
    </source>
</evidence>
<evidence type="ECO:0000313" key="7">
    <source>
        <dbReference type="EMBL" id="SMP59253.1"/>
    </source>
</evidence>
<feature type="transmembrane region" description="Helical" evidence="6">
    <location>
        <begin position="265"/>
        <end position="294"/>
    </location>
</feature>
<evidence type="ECO:0000256" key="5">
    <source>
        <dbReference type="ARBA" id="ARBA00023136"/>
    </source>
</evidence>
<evidence type="ECO:0000256" key="2">
    <source>
        <dbReference type="ARBA" id="ARBA00009773"/>
    </source>
</evidence>
<evidence type="ECO:0000256" key="1">
    <source>
        <dbReference type="ARBA" id="ARBA00004141"/>
    </source>
</evidence>
<name>A0ABY1Q4C1_9BACT</name>
<keyword evidence="3 6" id="KW-0812">Transmembrane</keyword>
<evidence type="ECO:0000256" key="3">
    <source>
        <dbReference type="ARBA" id="ARBA00022692"/>
    </source>
</evidence>
<feature type="transmembrane region" description="Helical" evidence="6">
    <location>
        <begin position="346"/>
        <end position="367"/>
    </location>
</feature>
<sequence>MSTAAKTPSGLAEDSSGLAPVLIFSADDSSTATIEVYSVATRVCAVLLVLYAMYFARSLFVPIVTSMFAYLTLRPIVRQTRKFGVPPSVSAAAVMALLGGLLALATYLVIDPARDVIAEAPANIAIAKERLSFVIEKIEYFNRATDEMTTTDTDGVKEVNEPVPVEVKLAAWSTNLSILNGTGNLVSFLGVSGVLLYFLLATGDDLLRNVMRALPTLTARKQLIGVVENVQEGLGSYLAQVTAINIGLGVAVGLAMWGLEMPTPVLWGVMAMLLNFIPMVGALCGALVIFLVTLVNFEASYYAFIVAGVYVTLTTIEGQFITPSILGRSLEMSPVLVFLSVVTWGWMWGMMGVFLSVPILIAARMVCEQYSGMKSLAAVLGGRVEET</sequence>
<accession>A0ABY1Q4C1</accession>